<gene>
    <name evidence="4" type="ORF">G3576_10780</name>
</gene>
<dbReference type="RefSeq" id="WP_164694385.1">
    <property type="nucleotide sequence ID" value="NZ_JAAIKB010000003.1"/>
</dbReference>
<sequence>MRDVTRRALLATIAALPLSPAAATPLRIPTLRALRAGLDLDGTATAYRDAANGLAGMAVEVGALIADGLGVVLNLVPTSAARAVEDLRAGSFDLLLNAPPLTIEAAREVLFADPYAALDLAVIAPSRLPLSSAAALAGRRVAALGGRAMQLLASRAPIDRMEVQALPDLSAIAAALAEARVDAAIVTSPMASRIATLNPAMEVKLTLGTVWLAPACRFGDHDLLQAVNTLLYIARQEGRMQLLHQAYYERALPRPPFF</sequence>
<dbReference type="PROSITE" id="PS51318">
    <property type="entry name" value="TAT"/>
    <property type="match status" value="1"/>
</dbReference>
<feature type="chain" id="PRO_5026834202" evidence="2">
    <location>
        <begin position="24"/>
        <end position="258"/>
    </location>
</feature>
<evidence type="ECO:0000313" key="4">
    <source>
        <dbReference type="EMBL" id="NGM20500.1"/>
    </source>
</evidence>
<organism evidence="4 5">
    <name type="scientific">Falsiroseomonas algicola</name>
    <dbReference type="NCBI Taxonomy" id="2716930"/>
    <lineage>
        <taxon>Bacteria</taxon>
        <taxon>Pseudomonadati</taxon>
        <taxon>Pseudomonadota</taxon>
        <taxon>Alphaproteobacteria</taxon>
        <taxon>Acetobacterales</taxon>
        <taxon>Roseomonadaceae</taxon>
        <taxon>Falsiroseomonas</taxon>
    </lineage>
</organism>
<dbReference type="Proteomes" id="UP000475385">
    <property type="component" value="Unassembled WGS sequence"/>
</dbReference>
<protein>
    <submittedName>
        <fullName evidence="4">Transporter substrate-binding domain-containing protein</fullName>
    </submittedName>
</protein>
<reference evidence="4 5" key="1">
    <citation type="submission" date="2020-03" db="EMBL/GenBank/DDBJ databases">
        <title>Roseomonas stagni sp. nov., isolated from pond water in Japan.</title>
        <authorList>
            <person name="Furuhata K."/>
            <person name="Miyamoto H."/>
            <person name="Goto K."/>
        </authorList>
    </citation>
    <scope>NUCLEOTIDE SEQUENCE [LARGE SCALE GENOMIC DNA]</scope>
    <source>
        <strain evidence="4 5">PeD5</strain>
    </source>
</reference>
<dbReference type="InterPro" id="IPR001638">
    <property type="entry name" value="Solute-binding_3/MltF_N"/>
</dbReference>
<evidence type="ECO:0000259" key="3">
    <source>
        <dbReference type="SMART" id="SM00062"/>
    </source>
</evidence>
<keyword evidence="1 2" id="KW-0732">Signal</keyword>
<dbReference type="PANTHER" id="PTHR35936">
    <property type="entry name" value="MEMBRANE-BOUND LYTIC MUREIN TRANSGLYCOSYLASE F"/>
    <property type="match status" value="1"/>
</dbReference>
<evidence type="ECO:0000256" key="1">
    <source>
        <dbReference type="ARBA" id="ARBA00022729"/>
    </source>
</evidence>
<proteinExistence type="predicted"/>
<dbReference type="AlphaFoldDB" id="A0A6M1LJM1"/>
<dbReference type="Pfam" id="PF00497">
    <property type="entry name" value="SBP_bac_3"/>
    <property type="match status" value="1"/>
</dbReference>
<dbReference type="Gene3D" id="3.40.190.10">
    <property type="entry name" value="Periplasmic binding protein-like II"/>
    <property type="match status" value="2"/>
</dbReference>
<dbReference type="PANTHER" id="PTHR35936:SF17">
    <property type="entry name" value="ARGININE-BINDING EXTRACELLULAR PROTEIN ARTP"/>
    <property type="match status" value="1"/>
</dbReference>
<comment type="caution">
    <text evidence="4">The sequence shown here is derived from an EMBL/GenBank/DDBJ whole genome shotgun (WGS) entry which is preliminary data.</text>
</comment>
<feature type="domain" description="Solute-binding protein family 3/N-terminal" evidence="3">
    <location>
        <begin position="33"/>
        <end position="251"/>
    </location>
</feature>
<evidence type="ECO:0000313" key="5">
    <source>
        <dbReference type="Proteomes" id="UP000475385"/>
    </source>
</evidence>
<name>A0A6M1LJM1_9PROT</name>
<feature type="signal peptide" evidence="2">
    <location>
        <begin position="1"/>
        <end position="23"/>
    </location>
</feature>
<keyword evidence="5" id="KW-1185">Reference proteome</keyword>
<evidence type="ECO:0000256" key="2">
    <source>
        <dbReference type="SAM" id="SignalP"/>
    </source>
</evidence>
<accession>A0A6M1LJM1</accession>
<dbReference type="InterPro" id="IPR006311">
    <property type="entry name" value="TAT_signal"/>
</dbReference>
<dbReference type="EMBL" id="JAAIKB010000003">
    <property type="protein sequence ID" value="NGM20500.1"/>
    <property type="molecule type" value="Genomic_DNA"/>
</dbReference>
<dbReference type="SUPFAM" id="SSF53850">
    <property type="entry name" value="Periplasmic binding protein-like II"/>
    <property type="match status" value="1"/>
</dbReference>
<dbReference type="SMART" id="SM00062">
    <property type="entry name" value="PBPb"/>
    <property type="match status" value="1"/>
</dbReference>